<organism evidence="11 12">
    <name type="scientific">Petromyzon marinus</name>
    <name type="common">Sea lamprey</name>
    <dbReference type="NCBI Taxonomy" id="7757"/>
    <lineage>
        <taxon>Eukaryota</taxon>
        <taxon>Metazoa</taxon>
        <taxon>Chordata</taxon>
        <taxon>Craniata</taxon>
        <taxon>Vertebrata</taxon>
        <taxon>Cyclostomata</taxon>
        <taxon>Hyperoartia</taxon>
        <taxon>Petromyzontiformes</taxon>
        <taxon>Petromyzontidae</taxon>
        <taxon>Petromyzon</taxon>
    </lineage>
</organism>
<dbReference type="PANTHER" id="PTHR15583:SF10">
    <property type="entry name" value="INTERLEUKIN-17 RECEPTOR E-LIKE-RELATED"/>
    <property type="match status" value="1"/>
</dbReference>
<keyword evidence="3" id="KW-0732">Signal</keyword>
<dbReference type="Gene3D" id="3.40.50.11530">
    <property type="match status" value="2"/>
</dbReference>
<dbReference type="GO" id="GO:0016020">
    <property type="term" value="C:membrane"/>
    <property type="evidence" value="ECO:0007669"/>
    <property type="project" value="UniProtKB-SubCell"/>
</dbReference>
<dbReference type="Pfam" id="PF08357">
    <property type="entry name" value="SEFIR"/>
    <property type="match status" value="1"/>
</dbReference>
<feature type="domain" description="SEFIR" evidence="10">
    <location>
        <begin position="134"/>
        <end position="189"/>
    </location>
</feature>
<evidence type="ECO:0000256" key="9">
    <source>
        <dbReference type="SAM" id="Phobius"/>
    </source>
</evidence>
<dbReference type="RefSeq" id="XP_032822302.1">
    <property type="nucleotide sequence ID" value="XM_032966411.1"/>
</dbReference>
<name>A0AAJ7TTD5_PETMA</name>
<dbReference type="InterPro" id="IPR013568">
    <property type="entry name" value="SEFIR_dom"/>
</dbReference>
<dbReference type="PANTHER" id="PTHR15583">
    <property type="entry name" value="INTERLEUKIN-17 RECEPTOR"/>
    <property type="match status" value="1"/>
</dbReference>
<evidence type="ECO:0000256" key="4">
    <source>
        <dbReference type="ARBA" id="ARBA00022989"/>
    </source>
</evidence>
<sequence length="418" mass="44469">MTQCHPVCQSFPVTFELTQPMMDAMHRGAVCVQVWSSSEYRVLSHTDCISTPAGSLQFLLLLLLLPFVGAVLLAVRFARGTRHRERSHARGGGLPMTESPLLRSSTATPSPPSSLALSPSPPPSSPPPLPWPPLLIVHSHDQAILHRAVLQLAWLLRARCGHALRVVLDAWESVRLAQLGPARWVATSLTSVVSSTTSSSTSSPSSPATAFPFAFSTASSSPSSPSVSSSSSASSPWWWSWRRRRRSEEEMRATVLVICSPGTRGRGAGAEPRGDVLDATLELLLGAPHCGGGPRVLVACLRGAGGPSDVPPALRSQPCFSLPRDLDALCARLLQGAPRAQGLGTHRGGAWDHREDLEASRALEALEATLSELDDARQRVNLLGMDEEREGVWGGLAPPRSLASSVTDAGRGDVTTAI</sequence>
<keyword evidence="6 12" id="KW-0675">Receptor</keyword>
<evidence type="ECO:0000313" key="11">
    <source>
        <dbReference type="Proteomes" id="UP001318040"/>
    </source>
</evidence>
<evidence type="ECO:0000259" key="10">
    <source>
        <dbReference type="Pfam" id="PF08357"/>
    </source>
</evidence>
<dbReference type="AlphaFoldDB" id="A0AAJ7TTD5"/>
<evidence type="ECO:0000256" key="2">
    <source>
        <dbReference type="ARBA" id="ARBA00022692"/>
    </source>
</evidence>
<keyword evidence="11" id="KW-1185">Reference proteome</keyword>
<dbReference type="Proteomes" id="UP001318040">
    <property type="component" value="Chromosome 36"/>
</dbReference>
<evidence type="ECO:0000256" key="1">
    <source>
        <dbReference type="ARBA" id="ARBA00004479"/>
    </source>
</evidence>
<feature type="transmembrane region" description="Helical" evidence="9">
    <location>
        <begin position="58"/>
        <end position="78"/>
    </location>
</feature>
<dbReference type="InterPro" id="IPR039465">
    <property type="entry name" value="IL-17_rcpt-like"/>
</dbReference>
<evidence type="ECO:0000256" key="7">
    <source>
        <dbReference type="ARBA" id="ARBA00023180"/>
    </source>
</evidence>
<evidence type="ECO:0000256" key="3">
    <source>
        <dbReference type="ARBA" id="ARBA00022729"/>
    </source>
</evidence>
<evidence type="ECO:0000256" key="6">
    <source>
        <dbReference type="ARBA" id="ARBA00023170"/>
    </source>
</evidence>
<keyword evidence="5 9" id="KW-0472">Membrane</keyword>
<comment type="subcellular location">
    <subcellularLocation>
        <location evidence="1">Membrane</location>
        <topology evidence="1">Single-pass type I membrane protein</topology>
    </subcellularLocation>
</comment>
<protein>
    <submittedName>
        <fullName evidence="12">Interleukin-17 receptor E</fullName>
    </submittedName>
</protein>
<dbReference type="GO" id="GO:0030368">
    <property type="term" value="F:interleukin-17 receptor activity"/>
    <property type="evidence" value="ECO:0007669"/>
    <property type="project" value="InterPro"/>
</dbReference>
<feature type="region of interest" description="Disordered" evidence="8">
    <location>
        <begin position="84"/>
        <end position="126"/>
    </location>
</feature>
<accession>A0AAJ7TTD5</accession>
<dbReference type="KEGG" id="pmrn:116949282"/>
<dbReference type="CTD" id="132014"/>
<gene>
    <name evidence="12" type="primary">IL17RE</name>
</gene>
<evidence type="ECO:0000313" key="12">
    <source>
        <dbReference type="RefSeq" id="XP_032822302.1"/>
    </source>
</evidence>
<reference evidence="12" key="1">
    <citation type="submission" date="2025-08" db="UniProtKB">
        <authorList>
            <consortium name="RefSeq"/>
        </authorList>
    </citation>
    <scope>IDENTIFICATION</scope>
    <source>
        <tissue evidence="12">Sperm</tissue>
    </source>
</reference>
<keyword evidence="7" id="KW-0325">Glycoprotein</keyword>
<feature type="compositionally biased region" description="Low complexity" evidence="8">
    <location>
        <begin position="99"/>
        <end position="118"/>
    </location>
</feature>
<evidence type="ECO:0000256" key="5">
    <source>
        <dbReference type="ARBA" id="ARBA00023136"/>
    </source>
</evidence>
<evidence type="ECO:0000256" key="8">
    <source>
        <dbReference type="SAM" id="MobiDB-lite"/>
    </source>
</evidence>
<keyword evidence="4 9" id="KW-1133">Transmembrane helix</keyword>
<keyword evidence="2 9" id="KW-0812">Transmembrane</keyword>
<proteinExistence type="predicted"/>